<evidence type="ECO:0000313" key="2">
    <source>
        <dbReference type="Proteomes" id="UP000562395"/>
    </source>
</evidence>
<dbReference type="AlphaFoldDB" id="A0A7W5ZTS0"/>
<dbReference type="Pfam" id="PF00300">
    <property type="entry name" value="His_Phos_1"/>
    <property type="match status" value="1"/>
</dbReference>
<dbReference type="InterPro" id="IPR029033">
    <property type="entry name" value="His_PPase_superfam"/>
</dbReference>
<dbReference type="InterPro" id="IPR013078">
    <property type="entry name" value="His_Pase_superF_clade-1"/>
</dbReference>
<evidence type="ECO:0000313" key="1">
    <source>
        <dbReference type="EMBL" id="MBB3859119.1"/>
    </source>
</evidence>
<organism evidence="1 2">
    <name type="scientific">Novosphingobium hassiacum</name>
    <dbReference type="NCBI Taxonomy" id="173676"/>
    <lineage>
        <taxon>Bacteria</taxon>
        <taxon>Pseudomonadati</taxon>
        <taxon>Pseudomonadota</taxon>
        <taxon>Alphaproteobacteria</taxon>
        <taxon>Sphingomonadales</taxon>
        <taxon>Sphingomonadaceae</taxon>
        <taxon>Novosphingobium</taxon>
    </lineage>
</organism>
<comment type="caution">
    <text evidence="1">The sequence shown here is derived from an EMBL/GenBank/DDBJ whole genome shotgun (WGS) entry which is preliminary data.</text>
</comment>
<sequence>MRLYVARHAECAKNLIGIPGGKGDSLTSRGIDQARELAVCVASLRNRPCGIDACPTVQTRETANFIAERLGLTVQVRRELSSIGLGVLTGISINEARRLHPASSASMDLWRSRQIELCDLVIEGMENPVQFYRRGLRYLLSLSEQAAPQFVAATTSILILFDNLHRMHGAARGENYRAREYTHAELLTLDFSTEHIDWLRRQEEMYDKM</sequence>
<reference evidence="1 2" key="1">
    <citation type="submission" date="2020-08" db="EMBL/GenBank/DDBJ databases">
        <title>Genomic Encyclopedia of Type Strains, Phase IV (KMG-IV): sequencing the most valuable type-strain genomes for metagenomic binning, comparative biology and taxonomic classification.</title>
        <authorList>
            <person name="Goeker M."/>
        </authorList>
    </citation>
    <scope>NUCLEOTIDE SEQUENCE [LARGE SCALE GENOMIC DNA]</scope>
    <source>
        <strain evidence="1 2">DSM 14552</strain>
    </source>
</reference>
<dbReference type="SUPFAM" id="SSF53254">
    <property type="entry name" value="Phosphoglycerate mutase-like"/>
    <property type="match status" value="1"/>
</dbReference>
<dbReference type="Gene3D" id="3.40.50.1240">
    <property type="entry name" value="Phosphoglycerate mutase-like"/>
    <property type="match status" value="1"/>
</dbReference>
<gene>
    <name evidence="1" type="ORF">GGQ88_000359</name>
</gene>
<dbReference type="RefSeq" id="WP_183611307.1">
    <property type="nucleotide sequence ID" value="NZ_JACICY010000001.1"/>
</dbReference>
<dbReference type="Proteomes" id="UP000562395">
    <property type="component" value="Unassembled WGS sequence"/>
</dbReference>
<accession>A0A7W5ZTS0</accession>
<keyword evidence="2" id="KW-1185">Reference proteome</keyword>
<name>A0A7W5ZTS0_9SPHN</name>
<protein>
    <submittedName>
        <fullName evidence="1">Broad specificity phosphatase PhoE</fullName>
    </submittedName>
</protein>
<dbReference type="EMBL" id="JACICY010000001">
    <property type="protein sequence ID" value="MBB3859119.1"/>
    <property type="molecule type" value="Genomic_DNA"/>
</dbReference>
<proteinExistence type="predicted"/>
<dbReference type="CDD" id="cd07067">
    <property type="entry name" value="HP_PGM_like"/>
    <property type="match status" value="1"/>
</dbReference>